<comment type="caution">
    <text evidence="3">The sequence shown here is derived from an EMBL/GenBank/DDBJ whole genome shotgun (WGS) entry which is preliminary data.</text>
</comment>
<feature type="chain" id="PRO_5039012849" evidence="2">
    <location>
        <begin position="26"/>
        <end position="324"/>
    </location>
</feature>
<keyword evidence="2" id="KW-0732">Signal</keyword>
<dbReference type="Proteomes" id="UP000031563">
    <property type="component" value="Unassembled WGS sequence"/>
</dbReference>
<gene>
    <name evidence="3" type="ORF">QY95_03364</name>
</gene>
<evidence type="ECO:0000313" key="4">
    <source>
        <dbReference type="Proteomes" id="UP000031563"/>
    </source>
</evidence>
<proteinExistence type="inferred from homology"/>
<protein>
    <submittedName>
        <fullName evidence="3">Tricarboxylate transport protein TctC</fullName>
    </submittedName>
</protein>
<dbReference type="SUPFAM" id="SSF53850">
    <property type="entry name" value="Periplasmic binding protein-like II"/>
    <property type="match status" value="1"/>
</dbReference>
<evidence type="ECO:0000256" key="2">
    <source>
        <dbReference type="SAM" id="SignalP"/>
    </source>
</evidence>
<dbReference type="PANTHER" id="PTHR42928">
    <property type="entry name" value="TRICARBOXYLATE-BINDING PROTEIN"/>
    <property type="match status" value="1"/>
</dbReference>
<dbReference type="PROSITE" id="PS51257">
    <property type="entry name" value="PROKAR_LIPOPROTEIN"/>
    <property type="match status" value="1"/>
</dbReference>
<reference evidence="3" key="1">
    <citation type="submission" date="2015-02" db="EMBL/GenBank/DDBJ databases">
        <title>Genome Assembly of Bacillaceae bacterium MTCC 8252.</title>
        <authorList>
            <person name="Verma A."/>
            <person name="Khatri I."/>
            <person name="Mual P."/>
            <person name="Subramanian S."/>
            <person name="Krishnamurthi S."/>
        </authorList>
    </citation>
    <scope>NUCLEOTIDE SEQUENCE [LARGE SCALE GENOMIC DNA]</scope>
    <source>
        <strain evidence="3">MTCC 8252</strain>
    </source>
</reference>
<dbReference type="InterPro" id="IPR042100">
    <property type="entry name" value="Bug_dom1"/>
</dbReference>
<name>A0A0F5HQW0_BACTR</name>
<dbReference type="Pfam" id="PF03401">
    <property type="entry name" value="TctC"/>
    <property type="match status" value="1"/>
</dbReference>
<dbReference type="Gene3D" id="3.40.190.10">
    <property type="entry name" value="Periplasmic binding protein-like II"/>
    <property type="match status" value="1"/>
</dbReference>
<dbReference type="CDD" id="cd07012">
    <property type="entry name" value="PBP2_Bug_TTT"/>
    <property type="match status" value="1"/>
</dbReference>
<evidence type="ECO:0000256" key="1">
    <source>
        <dbReference type="ARBA" id="ARBA00006987"/>
    </source>
</evidence>
<dbReference type="EMBL" id="JWIR02000070">
    <property type="protein sequence ID" value="KKB35706.1"/>
    <property type="molecule type" value="Genomic_DNA"/>
</dbReference>
<dbReference type="Gene3D" id="3.40.190.150">
    <property type="entry name" value="Bordetella uptake gene, domain 1"/>
    <property type="match status" value="1"/>
</dbReference>
<dbReference type="AlphaFoldDB" id="A0A0F5HQW0"/>
<accession>A0A0F5HQW0</accession>
<comment type="similarity">
    <text evidence="1">Belongs to the UPF0065 (bug) family.</text>
</comment>
<dbReference type="PIRSF" id="PIRSF017082">
    <property type="entry name" value="YflP"/>
    <property type="match status" value="1"/>
</dbReference>
<sequence>MCKRIFLLALLLFAALMGCSANKPATDSKAVEGEITFVAPSSPGGSWDLTARAMQKTLNEQGIIEEPVQVINIIGAGGERGWKHVKEQQENVLAMNSSLILTSYLLGESQLTYQDFTPLATLSTEWIVTIVPEDSAINSAKELMEALKKNVHQYKIGVSPKLGNDDQLSFVLASQNSGIPPQELDFFVYENSSLVVDALLAKEVDAATMPLSEAKAFYESGNVKVLAVSSPERSKEMPDVPTWTEQGIDLVFQHWRGVMGPPNMTKAEIKYWDQAFQKMTQTEQWRRFLRGHHWTSLYKNSDETAAFLEEQSQLYEELMRNQTN</sequence>
<evidence type="ECO:0000313" key="3">
    <source>
        <dbReference type="EMBL" id="KKB35706.1"/>
    </source>
</evidence>
<dbReference type="STRING" id="1221996.QY95_03364"/>
<dbReference type="PANTHER" id="PTHR42928:SF3">
    <property type="entry name" value="UPF0065 PROTEIN YFLP"/>
    <property type="match status" value="1"/>
</dbReference>
<feature type="signal peptide" evidence="2">
    <location>
        <begin position="1"/>
        <end position="25"/>
    </location>
</feature>
<dbReference type="RefSeq" id="WP_040048288.1">
    <property type="nucleotide sequence ID" value="NZ_JWIR02000070.1"/>
</dbReference>
<dbReference type="InterPro" id="IPR005064">
    <property type="entry name" value="BUG"/>
</dbReference>
<keyword evidence="4" id="KW-1185">Reference proteome</keyword>
<dbReference type="OrthoDB" id="9780943at2"/>
<organism evidence="3 4">
    <name type="scientific">Bacillus thermotolerans</name>
    <name type="common">Quasibacillus thermotolerans</name>
    <dbReference type="NCBI Taxonomy" id="1221996"/>
    <lineage>
        <taxon>Bacteria</taxon>
        <taxon>Bacillati</taxon>
        <taxon>Bacillota</taxon>
        <taxon>Bacilli</taxon>
        <taxon>Bacillales</taxon>
        <taxon>Bacillaceae</taxon>
        <taxon>Bacillus</taxon>
    </lineage>
</organism>